<proteinExistence type="predicted"/>
<gene>
    <name evidence="1" type="ORF">FOXYS1_15880</name>
</gene>
<accession>A0A8H4YM09</accession>
<comment type="caution">
    <text evidence="1">The sequence shown here is derived from an EMBL/GenBank/DDBJ whole genome shotgun (WGS) entry which is preliminary data.</text>
</comment>
<evidence type="ECO:0000313" key="1">
    <source>
        <dbReference type="EMBL" id="KAF5230355.1"/>
    </source>
</evidence>
<name>A0A8H4YM09_FUSOX</name>
<feature type="non-terminal residue" evidence="1">
    <location>
        <position position="1"/>
    </location>
</feature>
<sequence length="107" mass="12414">DIHTQLKFAEGVYNKRFPNEKVRLADYFIEWLKDHYEKVVASMRTNVESQIAQTRRLLRGFDDELAKDMRVNMDNFEKNLRGGRNLRIDTSGFPKIGDGDTEMGGTS</sequence>
<protein>
    <submittedName>
        <fullName evidence="1">Uncharacterized protein</fullName>
    </submittedName>
</protein>
<dbReference type="AlphaFoldDB" id="A0A8H4YM09"/>
<organism evidence="1 2">
    <name type="scientific">Fusarium oxysporum</name>
    <name type="common">Fusarium vascular wilt</name>
    <dbReference type="NCBI Taxonomy" id="5507"/>
    <lineage>
        <taxon>Eukaryota</taxon>
        <taxon>Fungi</taxon>
        <taxon>Dikarya</taxon>
        <taxon>Ascomycota</taxon>
        <taxon>Pezizomycotina</taxon>
        <taxon>Sordariomycetes</taxon>
        <taxon>Hypocreomycetidae</taxon>
        <taxon>Hypocreales</taxon>
        <taxon>Nectriaceae</taxon>
        <taxon>Fusarium</taxon>
        <taxon>Fusarium oxysporum species complex</taxon>
    </lineage>
</organism>
<evidence type="ECO:0000313" key="2">
    <source>
        <dbReference type="Proteomes" id="UP000558688"/>
    </source>
</evidence>
<dbReference type="Proteomes" id="UP000558688">
    <property type="component" value="Unassembled WGS sequence"/>
</dbReference>
<dbReference type="EMBL" id="JAAFOW010004617">
    <property type="protein sequence ID" value="KAF5230355.1"/>
    <property type="molecule type" value="Genomic_DNA"/>
</dbReference>
<reference evidence="1" key="1">
    <citation type="submission" date="2020-02" db="EMBL/GenBank/DDBJ databases">
        <title>Identification and distribution of gene clusters putatively required for synthesis of sphingolipid metabolism inhibitors in phylogenetically diverse species of the filamentous fungus Fusarium.</title>
        <authorList>
            <person name="Kim H.-S."/>
            <person name="Busman M."/>
            <person name="Brown D.W."/>
            <person name="Divon H."/>
            <person name="Uhlig S."/>
            <person name="Proctor R.H."/>
        </authorList>
    </citation>
    <scope>NUCLEOTIDE SEQUENCE [LARGE SCALE GENOMIC DNA]</scope>
    <source>
        <strain evidence="1">NRRL 39464</strain>
    </source>
</reference>